<keyword evidence="2" id="KW-0805">Transcription regulation</keyword>
<dbReference type="PROSITE" id="PS50931">
    <property type="entry name" value="HTH_LYSR"/>
    <property type="match status" value="1"/>
</dbReference>
<evidence type="ECO:0000313" key="8">
    <source>
        <dbReference type="Proteomes" id="UP000029424"/>
    </source>
</evidence>
<dbReference type="EMBL" id="CP008727">
    <property type="protein sequence ID" value="AIO70561.1"/>
    <property type="molecule type" value="Genomic_DNA"/>
</dbReference>
<dbReference type="PRINTS" id="PR00039">
    <property type="entry name" value="HTHLYSR"/>
</dbReference>
<dbReference type="PANTHER" id="PTHR30419:SF8">
    <property type="entry name" value="NITROGEN ASSIMILATION TRANSCRIPTIONAL ACTIVATOR-RELATED"/>
    <property type="match status" value="1"/>
</dbReference>
<dbReference type="GO" id="GO:0019619">
    <property type="term" value="P:3,4-dihydroxybenzoate catabolic process"/>
    <property type="evidence" value="ECO:0007669"/>
    <property type="project" value="InterPro"/>
</dbReference>
<keyword evidence="3" id="KW-0238">DNA-binding</keyword>
<proteinExistence type="inferred from homology"/>
<dbReference type="PANTHER" id="PTHR30419">
    <property type="entry name" value="HTH-TYPE TRANSCRIPTIONAL REGULATOR YBHD"/>
    <property type="match status" value="1"/>
</dbReference>
<dbReference type="Pfam" id="PF00126">
    <property type="entry name" value="HTH_1"/>
    <property type="match status" value="1"/>
</dbReference>
<dbReference type="GO" id="GO:0005829">
    <property type="term" value="C:cytosol"/>
    <property type="evidence" value="ECO:0007669"/>
    <property type="project" value="TreeGrafter"/>
</dbReference>
<evidence type="ECO:0000256" key="1">
    <source>
        <dbReference type="ARBA" id="ARBA00009437"/>
    </source>
</evidence>
<evidence type="ECO:0000256" key="3">
    <source>
        <dbReference type="ARBA" id="ARBA00023125"/>
    </source>
</evidence>
<dbReference type="InterPro" id="IPR012787">
    <property type="entry name" value="TF_PcaQ"/>
</dbReference>
<feature type="domain" description="HTH lysR-type" evidence="6">
    <location>
        <begin position="10"/>
        <end position="67"/>
    </location>
</feature>
<dbReference type="Gene3D" id="1.10.10.10">
    <property type="entry name" value="Winged helix-like DNA-binding domain superfamily/Winged helix DNA-binding domain"/>
    <property type="match status" value="1"/>
</dbReference>
<dbReference type="SUPFAM" id="SSF46785">
    <property type="entry name" value="Winged helix' DNA-binding domain"/>
    <property type="match status" value="1"/>
</dbReference>
<dbReference type="FunFam" id="1.10.10.10:FF:000001">
    <property type="entry name" value="LysR family transcriptional regulator"/>
    <property type="match status" value="1"/>
</dbReference>
<dbReference type="InterPro" id="IPR000847">
    <property type="entry name" value="LysR_HTH_N"/>
</dbReference>
<dbReference type="InterPro" id="IPR036388">
    <property type="entry name" value="WH-like_DNA-bd_sf"/>
</dbReference>
<evidence type="ECO:0000256" key="5">
    <source>
        <dbReference type="SAM" id="MobiDB-lite"/>
    </source>
</evidence>
<dbReference type="InterPro" id="IPR005119">
    <property type="entry name" value="LysR_subst-bd"/>
</dbReference>
<evidence type="ECO:0000259" key="6">
    <source>
        <dbReference type="PROSITE" id="PS50931"/>
    </source>
</evidence>
<dbReference type="Pfam" id="PF03466">
    <property type="entry name" value="LysR_substrate"/>
    <property type="match status" value="1"/>
</dbReference>
<dbReference type="NCBIfam" id="TIGR02424">
    <property type="entry name" value="TF_pcaQ"/>
    <property type="match status" value="1"/>
</dbReference>
<feature type="compositionally biased region" description="Basic residues" evidence="5">
    <location>
        <begin position="323"/>
        <end position="335"/>
    </location>
</feature>
<sequence length="335" mass="35285">MQHRIADGRVKFRHLQCFLAVAQFGSVQKAAQSLSITQPAVSKTIAELESILGVKLFERGRQGARPTREGQLFIPHASACVLALRQGVGLLARESGGAAATLEIGMLPTVAASLAPAVLKALANEWPRAVVRVTTVANAELLERLKSGAIECAIGRLSEPERMVGLSFEHLYNEPLVAVVRAGHPLAASAAPASQLAHYPVVLPPYGTLIRQAAEQLLSACGAPPLDSFVEVLSVSVARALALENDAIWFVPRYAAEYDLAAGTLVRLALPVDGADEPVGLILRTDAQPSPVARSLIEAVRAVARRRLGAAGGRRRGEQGVAKKARGGGGRGHKS</sequence>
<evidence type="ECO:0000313" key="7">
    <source>
        <dbReference type="EMBL" id="AIO70561.1"/>
    </source>
</evidence>
<reference evidence="7 8" key="1">
    <citation type="submission" date="2014-06" db="EMBL/GenBank/DDBJ databases">
        <authorList>
            <person name="Bishop-Lilly K.A."/>
            <person name="Broomall S.M."/>
            <person name="Chain P.S."/>
            <person name="Chertkov O."/>
            <person name="Coyne S.R."/>
            <person name="Daligault H.E."/>
            <person name="Davenport K.W."/>
            <person name="Erkkila T."/>
            <person name="Frey K.G."/>
            <person name="Gibbons H.S."/>
            <person name="Gu W."/>
            <person name="Jaissle J."/>
            <person name="Johnson S.L."/>
            <person name="Koroleva G.I."/>
            <person name="Ladner J.T."/>
            <person name="Lo C.-C."/>
            <person name="Minogue T.D."/>
            <person name="Munk C."/>
            <person name="Palacios G.F."/>
            <person name="Redden C.L."/>
            <person name="Rosenzweig C.N."/>
            <person name="Scholz M.B."/>
            <person name="Teshima H."/>
            <person name="Xu Y."/>
        </authorList>
    </citation>
    <scope>NUCLEOTIDE SEQUENCE [LARGE SCALE GENOMIC DNA]</scope>
    <source>
        <strain evidence="7 8">EO147</strain>
    </source>
</reference>
<accession>A0AAI8FRB7</accession>
<dbReference type="Gene3D" id="3.40.190.10">
    <property type="entry name" value="Periplasmic binding protein-like II"/>
    <property type="match status" value="2"/>
</dbReference>
<organism evidence="7 8">
    <name type="scientific">Burkholderia oklahomensis</name>
    <dbReference type="NCBI Taxonomy" id="342113"/>
    <lineage>
        <taxon>Bacteria</taxon>
        <taxon>Pseudomonadati</taxon>
        <taxon>Pseudomonadota</taxon>
        <taxon>Betaproteobacteria</taxon>
        <taxon>Burkholderiales</taxon>
        <taxon>Burkholderiaceae</taxon>
        <taxon>Burkholderia</taxon>
        <taxon>pseudomallei group</taxon>
    </lineage>
</organism>
<comment type="similarity">
    <text evidence="1">Belongs to the LysR transcriptional regulatory family.</text>
</comment>
<dbReference type="KEGG" id="bok:DM82_5465"/>
<keyword evidence="8" id="KW-1185">Reference proteome</keyword>
<dbReference type="GO" id="GO:0045893">
    <property type="term" value="P:positive regulation of DNA-templated transcription"/>
    <property type="evidence" value="ECO:0007669"/>
    <property type="project" value="InterPro"/>
</dbReference>
<keyword evidence="4" id="KW-0804">Transcription</keyword>
<dbReference type="GO" id="GO:0003677">
    <property type="term" value="F:DNA binding"/>
    <property type="evidence" value="ECO:0007669"/>
    <property type="project" value="UniProtKB-KW"/>
</dbReference>
<dbReference type="InterPro" id="IPR036390">
    <property type="entry name" value="WH_DNA-bd_sf"/>
</dbReference>
<feature type="region of interest" description="Disordered" evidence="5">
    <location>
        <begin position="310"/>
        <end position="335"/>
    </location>
</feature>
<dbReference type="SUPFAM" id="SSF53850">
    <property type="entry name" value="Periplasmic binding protein-like II"/>
    <property type="match status" value="1"/>
</dbReference>
<dbReference type="RefSeq" id="WP_010109213.1">
    <property type="nucleotide sequence ID" value="NZ_CADEQG010000002.1"/>
</dbReference>
<name>A0AAI8FRB7_9BURK</name>
<dbReference type="AlphaFoldDB" id="A0AAI8FRB7"/>
<dbReference type="GO" id="GO:0003700">
    <property type="term" value="F:DNA-binding transcription factor activity"/>
    <property type="evidence" value="ECO:0007669"/>
    <property type="project" value="InterPro"/>
</dbReference>
<dbReference type="InterPro" id="IPR050950">
    <property type="entry name" value="HTH-type_LysR_regulators"/>
</dbReference>
<protein>
    <submittedName>
        <fullName evidence="7">Pca operon transcription factor PcaQ</fullName>
    </submittedName>
</protein>
<evidence type="ECO:0000256" key="4">
    <source>
        <dbReference type="ARBA" id="ARBA00023163"/>
    </source>
</evidence>
<dbReference type="GeneID" id="60551212"/>
<gene>
    <name evidence="7" type="primary">pcaQ</name>
    <name evidence="7" type="ORF">DM82_5465</name>
</gene>
<dbReference type="Proteomes" id="UP000029424">
    <property type="component" value="Chromosome 2"/>
</dbReference>
<evidence type="ECO:0000256" key="2">
    <source>
        <dbReference type="ARBA" id="ARBA00023015"/>
    </source>
</evidence>